<name>A0ABD2WI86_9HYME</name>
<proteinExistence type="predicted"/>
<sequence>MFTSFRQTTKKLPAIFLSVILVDRYEFPCLSNSYDHDPSKMWSSEIECEIIFSPREQYSKIIVKIIDLQEDHRGDVE</sequence>
<gene>
    <name evidence="1" type="ORF">TKK_012899</name>
</gene>
<evidence type="ECO:0000313" key="2">
    <source>
        <dbReference type="Proteomes" id="UP001627154"/>
    </source>
</evidence>
<keyword evidence="2" id="KW-1185">Reference proteome</keyword>
<accession>A0ABD2WI86</accession>
<dbReference type="Proteomes" id="UP001627154">
    <property type="component" value="Unassembled WGS sequence"/>
</dbReference>
<dbReference type="AlphaFoldDB" id="A0ABD2WI86"/>
<evidence type="ECO:0000313" key="1">
    <source>
        <dbReference type="EMBL" id="KAL3392585.1"/>
    </source>
</evidence>
<comment type="caution">
    <text evidence="1">The sequence shown here is derived from an EMBL/GenBank/DDBJ whole genome shotgun (WGS) entry which is preliminary data.</text>
</comment>
<organism evidence="1 2">
    <name type="scientific">Trichogramma kaykai</name>
    <dbReference type="NCBI Taxonomy" id="54128"/>
    <lineage>
        <taxon>Eukaryota</taxon>
        <taxon>Metazoa</taxon>
        <taxon>Ecdysozoa</taxon>
        <taxon>Arthropoda</taxon>
        <taxon>Hexapoda</taxon>
        <taxon>Insecta</taxon>
        <taxon>Pterygota</taxon>
        <taxon>Neoptera</taxon>
        <taxon>Endopterygota</taxon>
        <taxon>Hymenoptera</taxon>
        <taxon>Apocrita</taxon>
        <taxon>Proctotrupomorpha</taxon>
        <taxon>Chalcidoidea</taxon>
        <taxon>Trichogrammatidae</taxon>
        <taxon>Trichogramma</taxon>
    </lineage>
</organism>
<reference evidence="1 2" key="1">
    <citation type="journal article" date="2024" name="bioRxiv">
        <title>A reference genome for Trichogramma kaykai: A tiny desert-dwelling parasitoid wasp with competing sex-ratio distorters.</title>
        <authorList>
            <person name="Culotta J."/>
            <person name="Lindsey A.R."/>
        </authorList>
    </citation>
    <scope>NUCLEOTIDE SEQUENCE [LARGE SCALE GENOMIC DNA]</scope>
    <source>
        <strain evidence="1 2">KSX58</strain>
    </source>
</reference>
<dbReference type="EMBL" id="JBJJXI010000103">
    <property type="protein sequence ID" value="KAL3392585.1"/>
    <property type="molecule type" value="Genomic_DNA"/>
</dbReference>
<protein>
    <submittedName>
        <fullName evidence="1">Uncharacterized protein</fullName>
    </submittedName>
</protein>